<dbReference type="SUPFAM" id="SSF53850">
    <property type="entry name" value="Periplasmic binding protein-like II"/>
    <property type="match status" value="2"/>
</dbReference>
<dbReference type="CDD" id="cd01948">
    <property type="entry name" value="EAL"/>
    <property type="match status" value="1"/>
</dbReference>
<feature type="signal peptide" evidence="1">
    <location>
        <begin position="1"/>
        <end position="21"/>
    </location>
</feature>
<evidence type="ECO:0000259" key="3">
    <source>
        <dbReference type="PROSITE" id="PS50113"/>
    </source>
</evidence>
<dbReference type="Pfam" id="PF00990">
    <property type="entry name" value="GGDEF"/>
    <property type="match status" value="1"/>
</dbReference>
<dbReference type="InterPro" id="IPR035965">
    <property type="entry name" value="PAS-like_dom_sf"/>
</dbReference>
<dbReference type="InterPro" id="IPR035919">
    <property type="entry name" value="EAL_sf"/>
</dbReference>
<reference evidence="6" key="1">
    <citation type="submission" date="2023-01" db="EMBL/GenBank/DDBJ databases">
        <title>Biogeochemical cycle of methane in antarctic sediments.</title>
        <authorList>
            <person name="Roldan D.M."/>
            <person name="Menes R.J."/>
        </authorList>
    </citation>
    <scope>NUCLEOTIDE SEQUENCE [LARGE SCALE GENOMIC DNA]</scope>
    <source>
        <strain evidence="6">K-2018 MAG008</strain>
    </source>
</reference>
<dbReference type="SUPFAM" id="SSF55073">
    <property type="entry name" value="Nucleotide cyclase"/>
    <property type="match status" value="1"/>
</dbReference>
<dbReference type="PROSITE" id="PS50112">
    <property type="entry name" value="PAS"/>
    <property type="match status" value="1"/>
</dbReference>
<evidence type="ECO:0000256" key="1">
    <source>
        <dbReference type="SAM" id="SignalP"/>
    </source>
</evidence>
<dbReference type="InterPro" id="IPR001638">
    <property type="entry name" value="Solute-binding_3/MltF_N"/>
</dbReference>
<proteinExistence type="predicted"/>
<dbReference type="SMART" id="SM00062">
    <property type="entry name" value="PBPb"/>
    <property type="match status" value="1"/>
</dbReference>
<feature type="domain" description="PAC" evidence="3">
    <location>
        <begin position="676"/>
        <end position="728"/>
    </location>
</feature>
<dbReference type="InterPro" id="IPR052155">
    <property type="entry name" value="Biofilm_reg_signaling"/>
</dbReference>
<dbReference type="PANTHER" id="PTHR44757">
    <property type="entry name" value="DIGUANYLATE CYCLASE DGCP"/>
    <property type="match status" value="1"/>
</dbReference>
<dbReference type="InterPro" id="IPR001610">
    <property type="entry name" value="PAC"/>
</dbReference>
<dbReference type="SUPFAM" id="SSF55785">
    <property type="entry name" value="PYP-like sensor domain (PAS domain)"/>
    <property type="match status" value="1"/>
</dbReference>
<dbReference type="CDD" id="cd01949">
    <property type="entry name" value="GGDEF"/>
    <property type="match status" value="1"/>
</dbReference>
<name>A0AA43Q6W8_9GAMM</name>
<evidence type="ECO:0000313" key="6">
    <source>
        <dbReference type="EMBL" id="MDI1230866.1"/>
    </source>
</evidence>
<dbReference type="PROSITE" id="PS50883">
    <property type="entry name" value="EAL"/>
    <property type="match status" value="1"/>
</dbReference>
<dbReference type="Pfam" id="PF09084">
    <property type="entry name" value="NMT1"/>
    <property type="match status" value="1"/>
</dbReference>
<organism evidence="6 7">
    <name type="scientific">Candidatus Methylobacter titanis</name>
    <dbReference type="NCBI Taxonomy" id="3053457"/>
    <lineage>
        <taxon>Bacteria</taxon>
        <taxon>Pseudomonadati</taxon>
        <taxon>Pseudomonadota</taxon>
        <taxon>Gammaproteobacteria</taxon>
        <taxon>Methylococcales</taxon>
        <taxon>Methylococcaceae</taxon>
        <taxon>Methylobacter</taxon>
    </lineage>
</organism>
<dbReference type="Proteomes" id="UP001160519">
    <property type="component" value="Unassembled WGS sequence"/>
</dbReference>
<feature type="chain" id="PRO_5041221134" evidence="1">
    <location>
        <begin position="22"/>
        <end position="1180"/>
    </location>
</feature>
<evidence type="ECO:0000259" key="4">
    <source>
        <dbReference type="PROSITE" id="PS50883"/>
    </source>
</evidence>
<evidence type="ECO:0000259" key="5">
    <source>
        <dbReference type="PROSITE" id="PS50887"/>
    </source>
</evidence>
<dbReference type="Gene3D" id="3.20.20.450">
    <property type="entry name" value="EAL domain"/>
    <property type="match status" value="1"/>
</dbReference>
<keyword evidence="1" id="KW-0732">Signal</keyword>
<feature type="domain" description="EAL" evidence="4">
    <location>
        <begin position="912"/>
        <end position="1166"/>
    </location>
</feature>
<sequence>MPFFRLITLLCLALSSSPLLAEPTPAAEQVSLQLKWLHSFQFAGYYAAKEKGFYAEQNLDVTIHERIPKISNIEQVLKNESQYGVADTSLLEQRLIGKPVVILASIFQHNPLVYLTLKKSGIVSPYELKGKRVMEDSYDNAPLRAMLYETGISADEFTHLDNSFNPDDLITGKTDAMVSYLTDQVDYFKNKGIEINIIDPRNYGVDFLGDNLFTTEQEIKQHPDRAQRFLRASLKGWDYALNHQDELIQIILSKYNTNNRLSAEHLRFEAEATVKMILPETIPIGYTNIKRFQRIADTYRQLGLISSIDHLDGFIYQQIKPNKLDFTPAEQAWLQAHPLIRVGIDYDFAPYEWLDAKGDYVGLSADYIALVEQRLGVKLKIVKDKSWTEILEMAQRGELDMIANANKTPERERYLNFTEAYLNTPAIIISDNNNGFIGTLDRLEGKRVALEKGYFMQERLKHDHPNIHLIPAENVHEALSMVGSGKANAYVGDAASANYAVKRDGMLNLSFSGDTGYKNWHRMAATKSNPELITLLDKALADIPLSERETIQNRWMSLTYEPGFKTETLLLYAAAALLLLLMIVGWNMRLRREISKQKQVEEAQRMAASVFSSIQEGIMITDARRTIIDLNPAFTRITGYSRDEVLGKTPSLLKSGLHDDRYYEAMWQAINRQGYWRGEVWNRKKGGEIFAEMLTISAVTDKQGKITHYIGTSSDISALKEQARKLELVAHYDPLTGVPNRILLADRMHLALAQTKRDNCLMAVGYLDLDGFKPVNDTLGHEAGDQLLIEVARRIKNALREGDTVARLGGDEFVFLLLGLEKVEDCEITLHRLLQVISEPVAIGSQTVSVSASIGISIFPGDCTDAVASTEDNTDPDTLLRHADQAMYKAKLEGKNCFHIYNLELDRQLHAHREALNRIEQAFENEEFELFFQPKVDMQQGIVFGAEALIRWRHPERGLVMPGDFLPLLENHIIAIKLDAWVIDTALQHMEHWQRQGLQLQISINITAKSLQSEDFVMQLYYAFERYPTAKPAHFELEILETQALIDLSLTSQVIKDCQALGVQFALDDFGTGYSSLSYLKHLPVETLKIDQSFVRDMLEDEDDLAIVQGVIGLAESFRRQVIAEGVESIEHGIALLQMGCYLAQGYGIAKPMPASELADWVKEWQAPVEWKKSRPSASA</sequence>
<dbReference type="Gene3D" id="3.40.190.10">
    <property type="entry name" value="Periplasmic binding protein-like II"/>
    <property type="match status" value="4"/>
</dbReference>
<dbReference type="Gene3D" id="3.30.450.20">
    <property type="entry name" value="PAS domain"/>
    <property type="match status" value="1"/>
</dbReference>
<keyword evidence="7" id="KW-1185">Reference proteome</keyword>
<gene>
    <name evidence="6" type="ORF">PSU93_06945</name>
</gene>
<dbReference type="CDD" id="cd01007">
    <property type="entry name" value="PBP2_BvgS_HisK_like"/>
    <property type="match status" value="1"/>
</dbReference>
<dbReference type="PROSITE" id="PS50113">
    <property type="entry name" value="PAC"/>
    <property type="match status" value="1"/>
</dbReference>
<protein>
    <submittedName>
        <fullName evidence="6">EAL domain-containing protein</fullName>
    </submittedName>
</protein>
<dbReference type="SMART" id="SM00086">
    <property type="entry name" value="PAC"/>
    <property type="match status" value="1"/>
</dbReference>
<comment type="caution">
    <text evidence="6">The sequence shown here is derived from an EMBL/GenBank/DDBJ whole genome shotgun (WGS) entry which is preliminary data.</text>
</comment>
<dbReference type="SMART" id="SM00267">
    <property type="entry name" value="GGDEF"/>
    <property type="match status" value="1"/>
</dbReference>
<dbReference type="SUPFAM" id="SSF141868">
    <property type="entry name" value="EAL domain-like"/>
    <property type="match status" value="1"/>
</dbReference>
<dbReference type="InterPro" id="IPR029787">
    <property type="entry name" value="Nucleotide_cyclase"/>
</dbReference>
<dbReference type="PROSITE" id="PS50887">
    <property type="entry name" value="GGDEF"/>
    <property type="match status" value="1"/>
</dbReference>
<dbReference type="InterPro" id="IPR043128">
    <property type="entry name" value="Rev_trsase/Diguanyl_cyclase"/>
</dbReference>
<dbReference type="InterPro" id="IPR000700">
    <property type="entry name" value="PAS-assoc_C"/>
</dbReference>
<accession>A0AA43Q6W8</accession>
<dbReference type="NCBIfam" id="TIGR00254">
    <property type="entry name" value="GGDEF"/>
    <property type="match status" value="1"/>
</dbReference>
<dbReference type="InterPro" id="IPR000160">
    <property type="entry name" value="GGDEF_dom"/>
</dbReference>
<evidence type="ECO:0000259" key="2">
    <source>
        <dbReference type="PROSITE" id="PS50112"/>
    </source>
</evidence>
<dbReference type="PANTHER" id="PTHR44757:SF2">
    <property type="entry name" value="BIOFILM ARCHITECTURE MAINTENANCE PROTEIN MBAA"/>
    <property type="match status" value="1"/>
</dbReference>
<dbReference type="InterPro" id="IPR001633">
    <property type="entry name" value="EAL_dom"/>
</dbReference>
<dbReference type="NCBIfam" id="TIGR00229">
    <property type="entry name" value="sensory_box"/>
    <property type="match status" value="1"/>
</dbReference>
<dbReference type="Pfam" id="PF00563">
    <property type="entry name" value="EAL"/>
    <property type="match status" value="1"/>
</dbReference>
<dbReference type="SMART" id="SM00052">
    <property type="entry name" value="EAL"/>
    <property type="match status" value="1"/>
</dbReference>
<feature type="domain" description="PAS" evidence="2">
    <location>
        <begin position="603"/>
        <end position="660"/>
    </location>
</feature>
<dbReference type="Gene3D" id="3.30.70.270">
    <property type="match status" value="1"/>
</dbReference>
<evidence type="ECO:0000313" key="7">
    <source>
        <dbReference type="Proteomes" id="UP001160519"/>
    </source>
</evidence>
<feature type="domain" description="GGDEF" evidence="5">
    <location>
        <begin position="760"/>
        <end position="903"/>
    </location>
</feature>
<dbReference type="CDD" id="cd00130">
    <property type="entry name" value="PAS"/>
    <property type="match status" value="1"/>
</dbReference>
<dbReference type="InterPro" id="IPR015168">
    <property type="entry name" value="SsuA/THI5"/>
</dbReference>
<dbReference type="AlphaFoldDB" id="A0AA43Q6W8"/>
<dbReference type="SMART" id="SM00091">
    <property type="entry name" value="PAS"/>
    <property type="match status" value="1"/>
</dbReference>
<dbReference type="Pfam" id="PF00497">
    <property type="entry name" value="SBP_bac_3"/>
    <property type="match status" value="1"/>
</dbReference>
<dbReference type="Pfam" id="PF13426">
    <property type="entry name" value="PAS_9"/>
    <property type="match status" value="1"/>
</dbReference>
<dbReference type="EMBL" id="JAQSDF010000016">
    <property type="protein sequence ID" value="MDI1230866.1"/>
    <property type="molecule type" value="Genomic_DNA"/>
</dbReference>
<dbReference type="InterPro" id="IPR000014">
    <property type="entry name" value="PAS"/>
</dbReference>